<sequence>MGQQLSNINLKAYDAINIDDVEINYDTITSRNGDENIHLFSWIKTPEDMTTNSIGFDQIASSHIQLMKLLRRDLSLLTHKADILKINSDINAILMTDVFPLISVRCKETIEEIITIMKKQEQLMLNIFLKQNLEENENIDQSITSDSFSETFPEDIDECNINNTNESDDDKQEMEQAKFHVQKVSCFSIQSLTSLLMILIKSTEKNDPTFVQELLTLAIQLCDQIPINSFKSFEFSPIIDNYWFKSLKPLTNYINELSLSQNVMMSNKAIKILLSISIAKASFKDILPILRKLIFNEVNVYNVRNLFIRLNHTMVRALNKMEKKKQQKNNDSDDNFKQAINDNVTSIESIDYLKVIGAFPNSRLIRLNEKEFIGPFVASIILAHIDFYNGIHSIEQFKEGSIDSSISFEFHLDTFEQLFHIIEQLITTKLEDSNIVIRHILTVCVRLFTTHLKFLCTAISTLDRDLFSTSDEWKKAIQVTSTKPKYDIDLSKFSNDKFKLWFDLLLKLISNDNENLEQIRICQEASKAMIYMIDKKVSSFVEKLSFFHTSIIENKYPLLVEQIFLELKKSITLLNWIEVLINDDNTSKSAEKTLASSVLYSFVDVCLNSSNHIDPKHKDQIKQMLFMFQELLLIRLISPSQIETILNDDRTQNELHTCSISYDAISFVINYLTYILNNCNDNDLLNSIFVGLCLIIKTENIFNFNTIQPIIMALLPILVEYLLKNIIKDEYEKNNLYSICWLIGKMTNLMIIGTEQNLSEIKHIDKLKSLLFAGGCEQIIIENNKYLFDLYKSNLAVYSQFKLYNEMQQSSSSSDDEEFLMSVYNNTGEGAQLISNMKEHVGDKQKLLKSIEEQANDACAALFAVYIKYYRRINLAKRQLLQINDKKPHNKLLSIYEYANDIKILFATIKAQGGNLDELYKQIKMNTLFLLLYVKETNLIPIIEEDEDLSSASILINTQPRKRISFKRQISRWSKAKHVLRLLRNTIQACIRFKKLILAKKQTKEIHSIENNLNRLIDAFVYGDFYKSTIPITSEEKKLELDELCQCMSRYYERAMIRLITYRFIHKFIQNLLEINDQNRIITILNLYLPHLRNSNFEWSYLENIQATNNQLKEQISSTYYSIIKIIFSFILKLVILKPKLLVQNMFNLLNLSYESIDLLYLNQNQFYEILFVSFISFAKDSDHIVSLDTKLTTYNWFRFYIFKLCEIVELDEIKSTSNNIIKKQQQYIFNKLILDEIKSLNQLKQSLPIDVEQDIDQETKNRKYSLNNVAIDWFIKATTTIENNISIHSSKLLSKLDIELYTNQLLVLLLRCNYLYDSVRSICANVDYIEELLYTYRSSKNQITILLVLKILRNIIPLLSENETAIIIMKNRLNELLFSIGINFTKQNMTLEIMNELINVYRTIISLKSSWQMMAIQLIFNNIVSYVNEINMKTLKISDTIEMTYVFASLSILGGHVPSYCRGSIVHVYPNEESNEFDLGLIIDINTENQNSDSSEILPYFIQYLQSNKTEWISAEKLRIQIDILPSNLFISANINDTNTMIHSLFDALGYIIQIDTSTTESLILLELKRRSMSALSYLLNDKKLVEIFMEKSYISTISKLAMYDSLFKNRSLPVDLRLFNQEHLEQYCLSLDNCVRSKQIIETENDNYTISNNNNNEPTEKKINIRNLDDTSFYIWNHDEFNLNPLIVDALSISTLKYNGWKPYTSKSEIESFKKGRIGAKEIAIVSLPHNMIDSSIIKECGTKHKFKEAVHLSTFRLLGIFPTVIVDDLQLTEGKWYYCVRLPIGGIVQLGWATTGFTTATYNGRGVGDDKYSWSYNGLRGLLYNNGEFPISSEEIRWEKDDVCGCGIEINGENTRIQYWLNGTFLGTLFEHQVNIGASTTKCNMLPHGHVTSYFPAVSFQVSWLGFGCIEFIFSPEDMAQCLLPNGYKPLLVPKLIKIENSIVPYPYSAYLVNCDDIQNYVHKRQSTNSTNVLCDLINDYHLNTSYNLDNSELLLSKDSSGFPLSIVNYQSSLTISFDFEILNRTLNDTNEQFDIQLFTLETTEIFSVRIPLNKIDKNSIRTAIVICLDEQKIKIYLNNLCQIINTSIEIQTMTNFNFHILPNLDARIKNIGIWKYALCEEYIRRLFTYSLSYVAVDYKQLKEYRQQMNTFTFSKNQQQFENELLLPFNESFEESLWEKKKKQVDIDESKYFKTIDETNESTIQLFGNKTYLVLSKSIEQWSEYTLILDISIPNFPTFNEHLTIFSTNAETGIYITHSGKICLFNDGKVNQSKIILKLNEYMRLFIMVQKKYIEIYLNGILQIRSNINNDQFILKTNRIDLFREIDLLMNTTNDDIVRIECKSITFLNRLIESDLINKQLKSSNYSLTSLVAPPFSLIVSNLIAIGYKDEWIKLAMKKYNTTNSQLIDKIIRENKDEFFKIDHDNSRKHHLIILSRLNPLIERENISELNNDEEITFIGQLICDYENLIETSKSLNHSISTENMDVNELDENRRVRYEKTWYQQTVYGLDAPDSIIGWLNDKLSKTNLGNLYHLFDLKKSEKQFTNEILDQRKTISKSIQYFHQQISRKQYLDSRLACEYGLISIYARNTILNILKLWSNNDGNLFPVKKLGDHLFIVKLLQLLHYHYTYRSMYIDENIDRITVLIHSILQFEVKELIKHISINKEITIKILQNKAPLLYELQKDIIIQLVRFILKPSSFLYELNNLDEEIIIKQPNFNFIFKILNIFVKLATDKSMKQDEIDSFLPSLFRVSFINLMFNLFLLLPTYESKTFILRLFVTLMRTSKNINLNVKSQNFLFHLLIELFLFTESMISPITQKLQNAVMDITFLLLQRQHSHESVTIQQRLYHKFQLPELPEKFHDLLTAIDIINTLIDKNKQQQQYLKRFLEQSYNILDRNFRITDDDIQTSNKFFDTFADLQLISLMNEHSLINESLYEFLSALPNESKSYPAFYKNYPLLLNVPRKYIQIRATFFSLFNIFIKKTISTLDFSLLPGQSILVDYIRIAKNYLLQTLKFELLEESLSKTNYGTISKLSEVKFDTIKANNHDNEGNNTMFNQAFEQLHEDAHIIFRASNERLWQATYLEMHSIDQGGPYRDSITAICSDICSSRLPLFVLCPNGRMNNGLNRDCWIPNVFPPNKPISNKFKKQYQFIGHLMGMAIRKKHYLNVKFPILLWKQLVGEEITMKDIEAIDIQSFVIIKEMEIHLEQNQSIDNDSEINYLCTSIMSELRFDVISSSGQTYELIPGGQDISVTPRNFPEYCERYREYRLNEFHRPIEYIRQGLCSIIPYNFLTLFTANELEEAIYGKGEIDVLLLKRNTIYRGDYNENSPHIQQFWIVLNEMFSELQKKLFLIFVWGRSTLPKLDKDFTSKFIIQTISHDNNREIDQMLPTQMKDRIGKFINPIYRVIVKS</sequence>
<feature type="domain" description="HECT" evidence="4">
    <location>
        <begin position="3092"/>
        <end position="3396"/>
    </location>
</feature>
<dbReference type="PROSITE" id="PS50188">
    <property type="entry name" value="B302_SPRY"/>
    <property type="match status" value="1"/>
</dbReference>
<reference evidence="5" key="1">
    <citation type="submission" date="2021-02" db="EMBL/GenBank/DDBJ databases">
        <authorList>
            <person name="Nowell W R."/>
        </authorList>
    </citation>
    <scope>NUCLEOTIDE SEQUENCE</scope>
</reference>
<dbReference type="Gene3D" id="2.60.120.920">
    <property type="match status" value="1"/>
</dbReference>
<organism evidence="5 6">
    <name type="scientific">Rotaria sordida</name>
    <dbReference type="NCBI Taxonomy" id="392033"/>
    <lineage>
        <taxon>Eukaryota</taxon>
        <taxon>Metazoa</taxon>
        <taxon>Spiralia</taxon>
        <taxon>Gnathifera</taxon>
        <taxon>Rotifera</taxon>
        <taxon>Eurotatoria</taxon>
        <taxon>Bdelloidea</taxon>
        <taxon>Philodinida</taxon>
        <taxon>Philodinidae</taxon>
        <taxon>Rotaria</taxon>
    </lineage>
</organism>
<dbReference type="InterPro" id="IPR000569">
    <property type="entry name" value="HECT_dom"/>
</dbReference>
<comment type="caution">
    <text evidence="5">The sequence shown here is derived from an EMBL/GenBank/DDBJ whole genome shotgun (WGS) entry which is preliminary data.</text>
</comment>
<evidence type="ECO:0008006" key="7">
    <source>
        <dbReference type="Google" id="ProtNLM"/>
    </source>
</evidence>
<dbReference type="InterPro" id="IPR042469">
    <property type="entry name" value="HECTD3"/>
</dbReference>
<evidence type="ECO:0000259" key="3">
    <source>
        <dbReference type="PROSITE" id="PS50188"/>
    </source>
</evidence>
<dbReference type="GO" id="GO:0004842">
    <property type="term" value="F:ubiquitin-protein transferase activity"/>
    <property type="evidence" value="ECO:0007669"/>
    <property type="project" value="InterPro"/>
</dbReference>
<dbReference type="Gene3D" id="3.30.2160.10">
    <property type="entry name" value="Hect, E3 ligase catalytic domain"/>
    <property type="match status" value="1"/>
</dbReference>
<comment type="caution">
    <text evidence="2">Lacks conserved residue(s) required for the propagation of feature annotation.</text>
</comment>
<dbReference type="SUPFAM" id="SSF56204">
    <property type="entry name" value="Hect, E3 ligase catalytic domain"/>
    <property type="match status" value="1"/>
</dbReference>
<dbReference type="Pfam" id="PF00622">
    <property type="entry name" value="SPRY"/>
    <property type="match status" value="1"/>
</dbReference>
<dbReference type="PANTHER" id="PTHR46654">
    <property type="entry name" value="E3 UBIQUITIN-PROTEIN LIGASE HECTD3"/>
    <property type="match status" value="1"/>
</dbReference>
<dbReference type="Proteomes" id="UP000663864">
    <property type="component" value="Unassembled WGS sequence"/>
</dbReference>
<evidence type="ECO:0000256" key="2">
    <source>
        <dbReference type="PROSITE-ProRule" id="PRU00104"/>
    </source>
</evidence>
<gene>
    <name evidence="5" type="ORF">ZHD862_LOCUS25521</name>
</gene>
<dbReference type="CDD" id="cd11709">
    <property type="entry name" value="SPRY"/>
    <property type="match status" value="1"/>
</dbReference>
<protein>
    <recommendedName>
        <fullName evidence="7">B30.2/SPRY domain-containing protein</fullName>
    </recommendedName>
</protein>
<keyword evidence="1 2" id="KW-0833">Ubl conjugation pathway</keyword>
<dbReference type="InterPro" id="IPR013320">
    <property type="entry name" value="ConA-like_dom_sf"/>
</dbReference>
<feature type="domain" description="B30.2/SPRY" evidence="3">
    <location>
        <begin position="1707"/>
        <end position="1922"/>
    </location>
</feature>
<dbReference type="InterPro" id="IPR043136">
    <property type="entry name" value="B30.2/SPRY_sf"/>
</dbReference>
<accession>A0A815A7P0</accession>
<proteinExistence type="predicted"/>
<evidence type="ECO:0000259" key="4">
    <source>
        <dbReference type="PROSITE" id="PS50237"/>
    </source>
</evidence>
<dbReference type="InterPro" id="IPR035983">
    <property type="entry name" value="Hect_E3_ubiquitin_ligase"/>
</dbReference>
<dbReference type="Gene3D" id="3.30.2410.10">
    <property type="entry name" value="Hect, E3 ligase catalytic domain"/>
    <property type="match status" value="1"/>
</dbReference>
<dbReference type="PROSITE" id="PS50237">
    <property type="entry name" value="HECT"/>
    <property type="match status" value="1"/>
</dbReference>
<evidence type="ECO:0000313" key="5">
    <source>
        <dbReference type="EMBL" id="CAF1253598.1"/>
    </source>
</evidence>
<name>A0A815A7P0_9BILA</name>
<dbReference type="SMART" id="SM00449">
    <property type="entry name" value="SPRY"/>
    <property type="match status" value="1"/>
</dbReference>
<dbReference type="Gene3D" id="3.90.1750.10">
    <property type="entry name" value="Hect, E3 ligase catalytic domains"/>
    <property type="match status" value="1"/>
</dbReference>
<dbReference type="InterPro" id="IPR003877">
    <property type="entry name" value="SPRY_dom"/>
</dbReference>
<dbReference type="EMBL" id="CAJNOT010001824">
    <property type="protein sequence ID" value="CAF1253598.1"/>
    <property type="molecule type" value="Genomic_DNA"/>
</dbReference>
<dbReference type="SMART" id="SM00119">
    <property type="entry name" value="HECTc"/>
    <property type="match status" value="1"/>
</dbReference>
<dbReference type="InterPro" id="IPR001870">
    <property type="entry name" value="B30.2/SPRY"/>
</dbReference>
<dbReference type="PANTHER" id="PTHR46654:SF1">
    <property type="entry name" value="E3 UBIQUITIN-PROTEIN LIGASE HECTD3"/>
    <property type="match status" value="1"/>
</dbReference>
<dbReference type="SUPFAM" id="SSF49899">
    <property type="entry name" value="Concanavalin A-like lectins/glucanases"/>
    <property type="match status" value="2"/>
</dbReference>
<dbReference type="Pfam" id="PF00632">
    <property type="entry name" value="HECT"/>
    <property type="match status" value="1"/>
</dbReference>
<evidence type="ECO:0000313" key="6">
    <source>
        <dbReference type="Proteomes" id="UP000663864"/>
    </source>
</evidence>
<evidence type="ECO:0000256" key="1">
    <source>
        <dbReference type="ARBA" id="ARBA00022786"/>
    </source>
</evidence>